<organism evidence="18 19">
    <name type="scientific">Micavibrio aeruginosavorus (strain ARL-13)</name>
    <dbReference type="NCBI Taxonomy" id="856793"/>
    <lineage>
        <taxon>Bacteria</taxon>
        <taxon>Pseudomonadati</taxon>
        <taxon>Bdellovibrionota</taxon>
        <taxon>Bdellovibrionia</taxon>
        <taxon>Bdellovibrionales</taxon>
        <taxon>Pseudobdellovibrionaceae</taxon>
        <taxon>Micavibrio</taxon>
    </lineage>
</organism>
<proteinExistence type="inferred from homology"/>
<name>G2KRG9_MICAA</name>
<dbReference type="PROSITE" id="PS51975">
    <property type="entry name" value="RNASE_H_2"/>
    <property type="match status" value="1"/>
</dbReference>
<comment type="similarity">
    <text evidence="5 14 16">Belongs to the RNase HII family.</text>
</comment>
<comment type="catalytic activity">
    <reaction evidence="1 14 15 16">
        <text>Endonucleolytic cleavage to 5'-phosphomonoester.</text>
        <dbReference type="EC" id="3.1.26.4"/>
    </reaction>
</comment>
<sequence>MKKENRPCQPYPQGARKIRAHPCSAPEIRRKTGTMSCSFDLEDGFNGPVCGLDEAGRGPLAGPVVAACVYVPPAARDLDFWAGVNDSKKLTAKKRDALFDLIQTHCICGIAEASVDEIDQMNILRASLHAMTKAFDMAGGQPGWLALVDGNQKPKLPCTIQTVVKGDSKSRSIAAASILAKVTRDRIMENLCTQYPAYGWSKNAGYGTAIHMAAITEHGITPHHRQSFAPIKKVVGAAR</sequence>
<dbReference type="GO" id="GO:0003723">
    <property type="term" value="F:RNA binding"/>
    <property type="evidence" value="ECO:0007669"/>
    <property type="project" value="UniProtKB-UniRule"/>
</dbReference>
<dbReference type="PANTHER" id="PTHR10954:SF18">
    <property type="entry name" value="RIBONUCLEASE HII"/>
    <property type="match status" value="1"/>
</dbReference>
<dbReference type="GO" id="GO:0004523">
    <property type="term" value="F:RNA-DNA hybrid ribonuclease activity"/>
    <property type="evidence" value="ECO:0007669"/>
    <property type="project" value="UniProtKB-UniRule"/>
</dbReference>
<evidence type="ECO:0000259" key="17">
    <source>
        <dbReference type="PROSITE" id="PS51975"/>
    </source>
</evidence>
<keyword evidence="11 14" id="KW-0255">Endonuclease</keyword>
<dbReference type="InterPro" id="IPR036397">
    <property type="entry name" value="RNaseH_sf"/>
</dbReference>
<accession>G2KRG9</accession>
<dbReference type="KEGG" id="mai:MICA_1208"/>
<reference evidence="18 19" key="1">
    <citation type="journal article" date="2011" name="BMC Genomics">
        <title>Genomic insights into an obligate epibiotic bacterial predator: Micavibrio aeruginosavorus ARL-13.</title>
        <authorList>
            <person name="Wang Z."/>
            <person name="Kadouri D."/>
            <person name="Wu M."/>
        </authorList>
    </citation>
    <scope>NUCLEOTIDE SEQUENCE [LARGE SCALE GENOMIC DNA]</scope>
    <source>
        <strain evidence="18 19">ARL-13</strain>
    </source>
</reference>
<feature type="binding site" evidence="14 15">
    <location>
        <position position="54"/>
    </location>
    <ligand>
        <name>a divalent metal cation</name>
        <dbReference type="ChEBI" id="CHEBI:60240"/>
    </ligand>
</feature>
<dbReference type="eggNOG" id="COG0164">
    <property type="taxonomic scope" value="Bacteria"/>
</dbReference>
<dbReference type="Proteomes" id="UP000009286">
    <property type="component" value="Chromosome"/>
</dbReference>
<evidence type="ECO:0000256" key="14">
    <source>
        <dbReference type="HAMAP-Rule" id="MF_00052"/>
    </source>
</evidence>
<evidence type="ECO:0000256" key="1">
    <source>
        <dbReference type="ARBA" id="ARBA00000077"/>
    </source>
</evidence>
<dbReference type="InterPro" id="IPR012337">
    <property type="entry name" value="RNaseH-like_sf"/>
</dbReference>
<evidence type="ECO:0000256" key="13">
    <source>
        <dbReference type="ARBA" id="ARBA00023211"/>
    </source>
</evidence>
<dbReference type="InterPro" id="IPR001352">
    <property type="entry name" value="RNase_HII/HIII"/>
</dbReference>
<dbReference type="SUPFAM" id="SSF53098">
    <property type="entry name" value="Ribonuclease H-like"/>
    <property type="match status" value="1"/>
</dbReference>
<comment type="function">
    <text evidence="3 14 16">Endonuclease that specifically degrades the RNA of RNA-DNA hybrids.</text>
</comment>
<evidence type="ECO:0000256" key="10">
    <source>
        <dbReference type="ARBA" id="ARBA00022723"/>
    </source>
</evidence>
<dbReference type="GO" id="GO:0030145">
    <property type="term" value="F:manganese ion binding"/>
    <property type="evidence" value="ECO:0007669"/>
    <property type="project" value="UniProtKB-UniRule"/>
</dbReference>
<dbReference type="PANTHER" id="PTHR10954">
    <property type="entry name" value="RIBONUCLEASE H2 SUBUNIT A"/>
    <property type="match status" value="1"/>
</dbReference>
<dbReference type="InterPro" id="IPR022898">
    <property type="entry name" value="RNase_HII"/>
</dbReference>
<feature type="domain" description="RNase H type-2" evidence="17">
    <location>
        <begin position="47"/>
        <end position="239"/>
    </location>
</feature>
<evidence type="ECO:0000256" key="16">
    <source>
        <dbReference type="RuleBase" id="RU003515"/>
    </source>
</evidence>
<feature type="binding site" evidence="14 15">
    <location>
        <position position="53"/>
    </location>
    <ligand>
        <name>a divalent metal cation</name>
        <dbReference type="ChEBI" id="CHEBI:60240"/>
    </ligand>
</feature>
<comment type="cofactor">
    <cofactor evidence="14 15">
        <name>Mn(2+)</name>
        <dbReference type="ChEBI" id="CHEBI:29035"/>
    </cofactor>
    <cofactor evidence="14 15">
        <name>Mg(2+)</name>
        <dbReference type="ChEBI" id="CHEBI:18420"/>
    </cofactor>
    <text evidence="14 15">Manganese or magnesium. Binds 1 divalent metal ion per monomer in the absence of substrate. May bind a second metal ion after substrate binding.</text>
</comment>
<dbReference type="GO" id="GO:0032299">
    <property type="term" value="C:ribonuclease H2 complex"/>
    <property type="evidence" value="ECO:0007669"/>
    <property type="project" value="TreeGrafter"/>
</dbReference>
<evidence type="ECO:0000256" key="2">
    <source>
        <dbReference type="ARBA" id="ARBA00001946"/>
    </source>
</evidence>
<dbReference type="Gene3D" id="3.30.420.10">
    <property type="entry name" value="Ribonuclease H-like superfamily/Ribonuclease H"/>
    <property type="match status" value="1"/>
</dbReference>
<dbReference type="HOGENOM" id="CLU_036532_3_2_5"/>
<dbReference type="HAMAP" id="MF_00052_B">
    <property type="entry name" value="RNase_HII_B"/>
    <property type="match status" value="1"/>
</dbReference>
<evidence type="ECO:0000256" key="4">
    <source>
        <dbReference type="ARBA" id="ARBA00004496"/>
    </source>
</evidence>
<comment type="subcellular location">
    <subcellularLocation>
        <location evidence="4 14">Cytoplasm</location>
    </subcellularLocation>
</comment>
<dbReference type="EC" id="3.1.26.4" evidence="6 14"/>
<dbReference type="InterPro" id="IPR024567">
    <property type="entry name" value="RNase_HII/HIII_dom"/>
</dbReference>
<keyword evidence="12 14" id="KW-0378">Hydrolase</keyword>
<comment type="cofactor">
    <cofactor evidence="2">
        <name>Mg(2+)</name>
        <dbReference type="ChEBI" id="CHEBI:18420"/>
    </cofactor>
</comment>
<evidence type="ECO:0000256" key="12">
    <source>
        <dbReference type="ARBA" id="ARBA00022801"/>
    </source>
</evidence>
<keyword evidence="13 14" id="KW-0464">Manganese</keyword>
<dbReference type="AlphaFoldDB" id="G2KRG9"/>
<evidence type="ECO:0000256" key="11">
    <source>
        <dbReference type="ARBA" id="ARBA00022759"/>
    </source>
</evidence>
<dbReference type="NCBIfam" id="NF000595">
    <property type="entry name" value="PRK00015.1-3"/>
    <property type="match status" value="1"/>
</dbReference>
<dbReference type="STRING" id="856793.MICA_1208"/>
<evidence type="ECO:0000256" key="3">
    <source>
        <dbReference type="ARBA" id="ARBA00004065"/>
    </source>
</evidence>
<keyword evidence="9 14" id="KW-0540">Nuclease</keyword>
<dbReference type="GO" id="GO:0005737">
    <property type="term" value="C:cytoplasm"/>
    <property type="evidence" value="ECO:0007669"/>
    <property type="project" value="UniProtKB-SubCell"/>
</dbReference>
<keyword evidence="10 14" id="KW-0479">Metal-binding</keyword>
<dbReference type="EMBL" id="CP002382">
    <property type="protein sequence ID" value="AEP09531.1"/>
    <property type="molecule type" value="Genomic_DNA"/>
</dbReference>
<evidence type="ECO:0000313" key="18">
    <source>
        <dbReference type="EMBL" id="AEP09531.1"/>
    </source>
</evidence>
<evidence type="ECO:0000256" key="6">
    <source>
        <dbReference type="ARBA" id="ARBA00012180"/>
    </source>
</evidence>
<dbReference type="GO" id="GO:0006298">
    <property type="term" value="P:mismatch repair"/>
    <property type="evidence" value="ECO:0007669"/>
    <property type="project" value="TreeGrafter"/>
</dbReference>
<evidence type="ECO:0000313" key="19">
    <source>
        <dbReference type="Proteomes" id="UP000009286"/>
    </source>
</evidence>
<evidence type="ECO:0000256" key="9">
    <source>
        <dbReference type="ARBA" id="ARBA00022722"/>
    </source>
</evidence>
<evidence type="ECO:0000256" key="8">
    <source>
        <dbReference type="ARBA" id="ARBA00022490"/>
    </source>
</evidence>
<feature type="binding site" evidence="14 15">
    <location>
        <position position="149"/>
    </location>
    <ligand>
        <name>a divalent metal cation</name>
        <dbReference type="ChEBI" id="CHEBI:60240"/>
    </ligand>
</feature>
<keyword evidence="8 14" id="KW-0963">Cytoplasm</keyword>
<evidence type="ECO:0000256" key="7">
    <source>
        <dbReference type="ARBA" id="ARBA00019179"/>
    </source>
</evidence>
<dbReference type="Pfam" id="PF01351">
    <property type="entry name" value="RNase_HII"/>
    <property type="match status" value="1"/>
</dbReference>
<dbReference type="CDD" id="cd07182">
    <property type="entry name" value="RNase_HII_bacteria_HII_like"/>
    <property type="match status" value="1"/>
</dbReference>
<evidence type="ECO:0000256" key="15">
    <source>
        <dbReference type="PROSITE-ProRule" id="PRU01319"/>
    </source>
</evidence>
<gene>
    <name evidence="14" type="primary">rnhB</name>
    <name evidence="18" type="ordered locus">MICA_1208</name>
</gene>
<keyword evidence="19" id="KW-1185">Reference proteome</keyword>
<dbReference type="GO" id="GO:0043137">
    <property type="term" value="P:DNA replication, removal of RNA primer"/>
    <property type="evidence" value="ECO:0007669"/>
    <property type="project" value="TreeGrafter"/>
</dbReference>
<protein>
    <recommendedName>
        <fullName evidence="7 14">Ribonuclease HII</fullName>
        <shortName evidence="14">RNase HII</shortName>
        <ecNumber evidence="6 14">3.1.26.4</ecNumber>
    </recommendedName>
</protein>
<evidence type="ECO:0000256" key="5">
    <source>
        <dbReference type="ARBA" id="ARBA00007383"/>
    </source>
</evidence>